<dbReference type="EMBL" id="BMWD01000045">
    <property type="protein sequence ID" value="GGX96148.1"/>
    <property type="molecule type" value="Genomic_DNA"/>
</dbReference>
<reference evidence="2" key="2">
    <citation type="submission" date="2020-09" db="EMBL/GenBank/DDBJ databases">
        <authorList>
            <person name="Sun Q."/>
            <person name="Ohkuma M."/>
        </authorList>
    </citation>
    <scope>NUCLEOTIDE SEQUENCE</scope>
    <source>
        <strain evidence="2">JCM 4956</strain>
    </source>
</reference>
<keyword evidence="3" id="KW-1185">Reference proteome</keyword>
<feature type="region of interest" description="Disordered" evidence="1">
    <location>
        <begin position="42"/>
        <end position="263"/>
    </location>
</feature>
<dbReference type="Proteomes" id="UP000645555">
    <property type="component" value="Unassembled WGS sequence"/>
</dbReference>
<name>A0A918NUW5_9ACTN</name>
<feature type="compositionally biased region" description="Basic and acidic residues" evidence="1">
    <location>
        <begin position="196"/>
        <end position="207"/>
    </location>
</feature>
<evidence type="ECO:0000256" key="1">
    <source>
        <dbReference type="SAM" id="MobiDB-lite"/>
    </source>
</evidence>
<evidence type="ECO:0000313" key="2">
    <source>
        <dbReference type="EMBL" id="GGX96148.1"/>
    </source>
</evidence>
<protein>
    <submittedName>
        <fullName evidence="2">Uncharacterized protein</fullName>
    </submittedName>
</protein>
<feature type="compositionally biased region" description="Polar residues" evidence="1">
    <location>
        <begin position="254"/>
        <end position="263"/>
    </location>
</feature>
<comment type="caution">
    <text evidence="2">The sequence shown here is derived from an EMBL/GenBank/DDBJ whole genome shotgun (WGS) entry which is preliminary data.</text>
</comment>
<dbReference type="AlphaFoldDB" id="A0A918NUW5"/>
<gene>
    <name evidence="2" type="ORF">GCM10010515_73420</name>
</gene>
<sequence>MGAVPSVDACVTARQSCKETAHAPPPHTSFSLYGAAVTALAGSAAEPAVTASTASAVRKVEHSATRRPGGGPEEAAPVTRHVEARGRTAAGPRPGRVRRAVRGRSTGFRHGPPGLRPQVGPVRGTTVGRTLPAGGTPHAHDPPRRPGRRPADPVGRRATARRVHNVNVRSTENRRTGTPVPLAAAVPFTAGGTGGRSRDRSTADRVVARSGGRDLSPTRAGPGTPGTVFPGPPRPPSETALPCRPVPGRAVTRAPSTDRTPRT</sequence>
<feature type="compositionally biased region" description="Basic and acidic residues" evidence="1">
    <location>
        <begin position="138"/>
        <end position="155"/>
    </location>
</feature>
<proteinExistence type="predicted"/>
<reference evidence="2" key="1">
    <citation type="journal article" date="2014" name="Int. J. Syst. Evol. Microbiol.">
        <title>Complete genome sequence of Corynebacterium casei LMG S-19264T (=DSM 44701T), isolated from a smear-ripened cheese.</title>
        <authorList>
            <consortium name="US DOE Joint Genome Institute (JGI-PGF)"/>
            <person name="Walter F."/>
            <person name="Albersmeier A."/>
            <person name="Kalinowski J."/>
            <person name="Ruckert C."/>
        </authorList>
    </citation>
    <scope>NUCLEOTIDE SEQUENCE</scope>
    <source>
        <strain evidence="2">JCM 4956</strain>
    </source>
</reference>
<evidence type="ECO:0000313" key="3">
    <source>
        <dbReference type="Proteomes" id="UP000645555"/>
    </source>
</evidence>
<accession>A0A918NUW5</accession>
<organism evidence="2 3">
    <name type="scientific">Streptomyces fructofermentans</name>
    <dbReference type="NCBI Taxonomy" id="152141"/>
    <lineage>
        <taxon>Bacteria</taxon>
        <taxon>Bacillati</taxon>
        <taxon>Actinomycetota</taxon>
        <taxon>Actinomycetes</taxon>
        <taxon>Kitasatosporales</taxon>
        <taxon>Streptomycetaceae</taxon>
        <taxon>Streptomyces</taxon>
    </lineage>
</organism>